<protein>
    <recommendedName>
        <fullName evidence="6">Nitroreductase domain-containing protein</fullName>
    </recommendedName>
</protein>
<evidence type="ECO:0000256" key="2">
    <source>
        <dbReference type="ARBA" id="ARBA00007118"/>
    </source>
</evidence>
<keyword evidence="5" id="KW-0560">Oxidoreductase</keyword>
<keyword evidence="4" id="KW-0288">FMN</keyword>
<dbReference type="AlphaFoldDB" id="A0A382REF8"/>
<dbReference type="CDD" id="cd02136">
    <property type="entry name" value="PnbA_NfnB-like"/>
    <property type="match status" value="1"/>
</dbReference>
<evidence type="ECO:0000256" key="4">
    <source>
        <dbReference type="ARBA" id="ARBA00022643"/>
    </source>
</evidence>
<comment type="cofactor">
    <cofactor evidence="1">
        <name>FMN</name>
        <dbReference type="ChEBI" id="CHEBI:58210"/>
    </cofactor>
</comment>
<evidence type="ECO:0000256" key="1">
    <source>
        <dbReference type="ARBA" id="ARBA00001917"/>
    </source>
</evidence>
<comment type="similarity">
    <text evidence="2">Belongs to the nitroreductase family.</text>
</comment>
<sequence>MNVSEAVAARTSIRRFRDQAVDDALVKELLEKSARAPSGGNLQPWRIFVITTGTMPSFLEHLQQAEFQKEPEYPIYPADLKSPYRDSRFKVGEDMYELLGIPREDKPARLGNLAKNFEFFAAPVGFFCFVDRCMGPPQWSDLGMFLQTFMLLAQEAGLSTCPQEAWAARSNAVKSFIQPANDLMLFCGMAVGYRDESEAVNSLYSDREPLDVWARFL</sequence>
<dbReference type="InterPro" id="IPR029479">
    <property type="entry name" value="Nitroreductase"/>
</dbReference>
<dbReference type="InterPro" id="IPR000415">
    <property type="entry name" value="Nitroreductase-like"/>
</dbReference>
<evidence type="ECO:0000256" key="5">
    <source>
        <dbReference type="ARBA" id="ARBA00023002"/>
    </source>
</evidence>
<dbReference type="PANTHER" id="PTHR43673">
    <property type="entry name" value="NAD(P)H NITROREDUCTASE YDGI-RELATED"/>
    <property type="match status" value="1"/>
</dbReference>
<keyword evidence="3" id="KW-0285">Flavoprotein</keyword>
<dbReference type="SUPFAM" id="SSF55469">
    <property type="entry name" value="FMN-dependent nitroreductase-like"/>
    <property type="match status" value="1"/>
</dbReference>
<feature type="domain" description="Nitroreductase" evidence="6">
    <location>
        <begin position="8"/>
        <end position="193"/>
    </location>
</feature>
<dbReference type="EMBL" id="UINC01120706">
    <property type="protein sequence ID" value="SVC95348.1"/>
    <property type="molecule type" value="Genomic_DNA"/>
</dbReference>
<evidence type="ECO:0000256" key="3">
    <source>
        <dbReference type="ARBA" id="ARBA00022630"/>
    </source>
</evidence>
<evidence type="ECO:0000259" key="6">
    <source>
        <dbReference type="Pfam" id="PF00881"/>
    </source>
</evidence>
<accession>A0A382REF8</accession>
<dbReference type="PANTHER" id="PTHR43673:SF2">
    <property type="entry name" value="NITROREDUCTASE"/>
    <property type="match status" value="1"/>
</dbReference>
<evidence type="ECO:0000313" key="7">
    <source>
        <dbReference type="EMBL" id="SVC95348.1"/>
    </source>
</evidence>
<organism evidence="7">
    <name type="scientific">marine metagenome</name>
    <dbReference type="NCBI Taxonomy" id="408172"/>
    <lineage>
        <taxon>unclassified sequences</taxon>
        <taxon>metagenomes</taxon>
        <taxon>ecological metagenomes</taxon>
    </lineage>
</organism>
<dbReference type="Pfam" id="PF00881">
    <property type="entry name" value="Nitroreductase"/>
    <property type="match status" value="1"/>
</dbReference>
<reference evidence="7" key="1">
    <citation type="submission" date="2018-05" db="EMBL/GenBank/DDBJ databases">
        <authorList>
            <person name="Lanie J.A."/>
            <person name="Ng W.-L."/>
            <person name="Kazmierczak K.M."/>
            <person name="Andrzejewski T.M."/>
            <person name="Davidsen T.M."/>
            <person name="Wayne K.J."/>
            <person name="Tettelin H."/>
            <person name="Glass J.I."/>
            <person name="Rusch D."/>
            <person name="Podicherti R."/>
            <person name="Tsui H.-C.T."/>
            <person name="Winkler M.E."/>
        </authorList>
    </citation>
    <scope>NUCLEOTIDE SEQUENCE</scope>
</reference>
<name>A0A382REF8_9ZZZZ</name>
<gene>
    <name evidence="7" type="ORF">METZ01_LOCUS348202</name>
</gene>
<dbReference type="Gene3D" id="3.40.109.10">
    <property type="entry name" value="NADH Oxidase"/>
    <property type="match status" value="1"/>
</dbReference>
<proteinExistence type="inferred from homology"/>
<dbReference type="GO" id="GO:0016491">
    <property type="term" value="F:oxidoreductase activity"/>
    <property type="evidence" value="ECO:0007669"/>
    <property type="project" value="UniProtKB-KW"/>
</dbReference>